<evidence type="ECO:0000313" key="3">
    <source>
        <dbReference type="Proteomes" id="UP000708148"/>
    </source>
</evidence>
<dbReference type="EMBL" id="CAJHUC010000793">
    <property type="protein sequence ID" value="CAD7698244.1"/>
    <property type="molecule type" value="Genomic_DNA"/>
</dbReference>
<sequence length="108" mass="12783">MYERGWRRRPASDAGEPTEVTWRNLLCEQVREWSEEVVVRFIVPLAFWVMGHVKSRKPHFRFNLRFGADRLGLAWSFGLFFLIRMLMYGLSWLSLICLLALQTAIAYT</sequence>
<comment type="caution">
    <text evidence="2">The sequence shown here is derived from an EMBL/GenBank/DDBJ whole genome shotgun (WGS) entry which is preliminary data.</text>
</comment>
<dbReference type="AlphaFoldDB" id="A0A8S1ISK5"/>
<reference evidence="2" key="1">
    <citation type="submission" date="2020-12" db="EMBL/GenBank/DDBJ databases">
        <authorList>
            <person name="Iha C."/>
        </authorList>
    </citation>
    <scope>NUCLEOTIDE SEQUENCE</scope>
</reference>
<feature type="transmembrane region" description="Helical" evidence="1">
    <location>
        <begin position="73"/>
        <end position="101"/>
    </location>
</feature>
<accession>A0A8S1ISK5</accession>
<protein>
    <submittedName>
        <fullName evidence="2">Uncharacterized protein</fullName>
    </submittedName>
</protein>
<keyword evidence="1" id="KW-0472">Membrane</keyword>
<name>A0A8S1ISK5_9CHLO</name>
<keyword evidence="3" id="KW-1185">Reference proteome</keyword>
<keyword evidence="1" id="KW-1133">Transmembrane helix</keyword>
<evidence type="ECO:0000256" key="1">
    <source>
        <dbReference type="SAM" id="Phobius"/>
    </source>
</evidence>
<organism evidence="2 3">
    <name type="scientific">Ostreobium quekettii</name>
    <dbReference type="NCBI Taxonomy" id="121088"/>
    <lineage>
        <taxon>Eukaryota</taxon>
        <taxon>Viridiplantae</taxon>
        <taxon>Chlorophyta</taxon>
        <taxon>core chlorophytes</taxon>
        <taxon>Ulvophyceae</taxon>
        <taxon>TCBD clade</taxon>
        <taxon>Bryopsidales</taxon>
        <taxon>Ostreobineae</taxon>
        <taxon>Ostreobiaceae</taxon>
        <taxon>Ostreobium</taxon>
    </lineage>
</organism>
<keyword evidence="1" id="KW-0812">Transmembrane</keyword>
<evidence type="ECO:0000313" key="2">
    <source>
        <dbReference type="EMBL" id="CAD7698244.1"/>
    </source>
</evidence>
<gene>
    <name evidence="2" type="ORF">OSTQU699_LOCUS3605</name>
</gene>
<dbReference type="Proteomes" id="UP000708148">
    <property type="component" value="Unassembled WGS sequence"/>
</dbReference>
<proteinExistence type="predicted"/>